<dbReference type="GO" id="GO:0006220">
    <property type="term" value="P:pyrimidine nucleotide metabolic process"/>
    <property type="evidence" value="ECO:0007669"/>
    <property type="project" value="UniProtKB-UniRule"/>
</dbReference>
<evidence type="ECO:0000313" key="11">
    <source>
        <dbReference type="Proteomes" id="UP000075531"/>
    </source>
</evidence>
<dbReference type="Gene3D" id="3.40.50.300">
    <property type="entry name" value="P-loop containing nucleotide triphosphate hydrolases"/>
    <property type="match status" value="1"/>
</dbReference>
<dbReference type="RefSeq" id="WP_066821026.1">
    <property type="nucleotide sequence ID" value="NZ_LTBA01000001.1"/>
</dbReference>
<keyword evidence="8" id="KW-0963">Cytoplasm</keyword>
<feature type="binding site" evidence="8">
    <location>
        <begin position="8"/>
        <end position="16"/>
    </location>
    <ligand>
        <name>ATP</name>
        <dbReference type="ChEBI" id="CHEBI:30616"/>
    </ligand>
</feature>
<dbReference type="InterPro" id="IPR003136">
    <property type="entry name" value="Cytidylate_kin"/>
</dbReference>
<dbReference type="PATRIC" id="fig|1121338.3.peg.140"/>
<evidence type="ECO:0000256" key="1">
    <source>
        <dbReference type="ARBA" id="ARBA00009427"/>
    </source>
</evidence>
<dbReference type="PANTHER" id="PTHR21299">
    <property type="entry name" value="CYTIDYLATE KINASE/PANTOATE-BETA-ALANINE LIGASE"/>
    <property type="match status" value="1"/>
</dbReference>
<dbReference type="GO" id="GO:0036430">
    <property type="term" value="F:CMP kinase activity"/>
    <property type="evidence" value="ECO:0007669"/>
    <property type="project" value="RHEA"/>
</dbReference>
<keyword evidence="4 8" id="KW-0418">Kinase</keyword>
<dbReference type="AlphaFoldDB" id="A0A151B747"/>
<evidence type="ECO:0000256" key="5">
    <source>
        <dbReference type="ARBA" id="ARBA00022840"/>
    </source>
</evidence>
<feature type="domain" description="Cytidylate kinase" evidence="9">
    <location>
        <begin position="4"/>
        <end position="213"/>
    </location>
</feature>
<keyword evidence="11" id="KW-1185">Reference proteome</keyword>
<comment type="caution">
    <text evidence="10">The sequence shown here is derived from an EMBL/GenBank/DDBJ whole genome shotgun (WGS) entry which is preliminary data.</text>
</comment>
<accession>A0A151B747</accession>
<dbReference type="EC" id="2.7.4.25" evidence="8"/>
<comment type="similarity">
    <text evidence="1 8">Belongs to the cytidylate kinase family. Type 1 subfamily.</text>
</comment>
<evidence type="ECO:0000256" key="6">
    <source>
        <dbReference type="ARBA" id="ARBA00047615"/>
    </source>
</evidence>
<dbReference type="Proteomes" id="UP000075531">
    <property type="component" value="Unassembled WGS sequence"/>
</dbReference>
<dbReference type="GO" id="GO:0005829">
    <property type="term" value="C:cytosol"/>
    <property type="evidence" value="ECO:0007669"/>
    <property type="project" value="TreeGrafter"/>
</dbReference>
<organism evidence="10 11">
    <name type="scientific">Clostridium tepidiprofundi DSM 19306</name>
    <dbReference type="NCBI Taxonomy" id="1121338"/>
    <lineage>
        <taxon>Bacteria</taxon>
        <taxon>Bacillati</taxon>
        <taxon>Bacillota</taxon>
        <taxon>Clostridia</taxon>
        <taxon>Eubacteriales</taxon>
        <taxon>Clostridiaceae</taxon>
        <taxon>Clostridium</taxon>
    </lineage>
</organism>
<dbReference type="GO" id="GO:0015949">
    <property type="term" value="P:nucleobase-containing small molecule interconversion"/>
    <property type="evidence" value="ECO:0007669"/>
    <property type="project" value="TreeGrafter"/>
</dbReference>
<reference evidence="10 11" key="1">
    <citation type="submission" date="2016-02" db="EMBL/GenBank/DDBJ databases">
        <title>Genome sequence of Clostridium tepidiprofundi DSM 19306.</title>
        <authorList>
            <person name="Poehlein A."/>
            <person name="Daniel R."/>
        </authorList>
    </citation>
    <scope>NUCLEOTIDE SEQUENCE [LARGE SCALE GENOMIC DNA]</scope>
    <source>
        <strain evidence="10 11">DSM 19306</strain>
    </source>
</reference>
<evidence type="ECO:0000259" key="9">
    <source>
        <dbReference type="Pfam" id="PF02224"/>
    </source>
</evidence>
<protein>
    <recommendedName>
        <fullName evidence="8">Cytidylate kinase</fullName>
        <shortName evidence="8">CK</shortName>
        <ecNumber evidence="8">2.7.4.25</ecNumber>
    </recommendedName>
    <alternativeName>
        <fullName evidence="8">Cytidine monophosphate kinase</fullName>
        <shortName evidence="8">CMP kinase</shortName>
    </alternativeName>
</protein>
<proteinExistence type="inferred from homology"/>
<keyword evidence="2 8" id="KW-0808">Transferase</keyword>
<evidence type="ECO:0000256" key="4">
    <source>
        <dbReference type="ARBA" id="ARBA00022777"/>
    </source>
</evidence>
<evidence type="ECO:0000256" key="2">
    <source>
        <dbReference type="ARBA" id="ARBA00022679"/>
    </source>
</evidence>
<name>A0A151B747_9CLOT</name>
<evidence type="ECO:0000256" key="7">
    <source>
        <dbReference type="ARBA" id="ARBA00048478"/>
    </source>
</evidence>
<comment type="subcellular location">
    <subcellularLocation>
        <location evidence="8">Cytoplasm</location>
    </subcellularLocation>
</comment>
<dbReference type="STRING" id="1121338.CLTEP_01380"/>
<dbReference type="Pfam" id="PF02224">
    <property type="entry name" value="Cytidylate_kin"/>
    <property type="match status" value="1"/>
</dbReference>
<dbReference type="InterPro" id="IPR011994">
    <property type="entry name" value="Cytidylate_kinase_dom"/>
</dbReference>
<dbReference type="HAMAP" id="MF_00238">
    <property type="entry name" value="Cytidyl_kinase_type1"/>
    <property type="match status" value="1"/>
</dbReference>
<comment type="catalytic activity">
    <reaction evidence="6 8">
        <text>dCMP + ATP = dCDP + ADP</text>
        <dbReference type="Rhea" id="RHEA:25094"/>
        <dbReference type="ChEBI" id="CHEBI:30616"/>
        <dbReference type="ChEBI" id="CHEBI:57566"/>
        <dbReference type="ChEBI" id="CHEBI:58593"/>
        <dbReference type="ChEBI" id="CHEBI:456216"/>
        <dbReference type="EC" id="2.7.4.25"/>
    </reaction>
</comment>
<dbReference type="PANTHER" id="PTHR21299:SF2">
    <property type="entry name" value="CYTIDYLATE KINASE"/>
    <property type="match status" value="1"/>
</dbReference>
<evidence type="ECO:0000256" key="3">
    <source>
        <dbReference type="ARBA" id="ARBA00022741"/>
    </source>
</evidence>
<evidence type="ECO:0000313" key="10">
    <source>
        <dbReference type="EMBL" id="KYH35745.1"/>
    </source>
</evidence>
<keyword evidence="5 8" id="KW-0067">ATP-binding</keyword>
<dbReference type="NCBIfam" id="TIGR00017">
    <property type="entry name" value="cmk"/>
    <property type="match status" value="1"/>
</dbReference>
<dbReference type="GO" id="GO:0036431">
    <property type="term" value="F:dCMP kinase activity"/>
    <property type="evidence" value="ECO:0007669"/>
    <property type="project" value="InterPro"/>
</dbReference>
<dbReference type="CDD" id="cd02020">
    <property type="entry name" value="CMPK"/>
    <property type="match status" value="1"/>
</dbReference>
<dbReference type="OrthoDB" id="9807434at2"/>
<gene>
    <name evidence="8 10" type="primary">cmk</name>
    <name evidence="10" type="ORF">CLTEP_01380</name>
</gene>
<comment type="catalytic activity">
    <reaction evidence="7 8">
        <text>CMP + ATP = CDP + ADP</text>
        <dbReference type="Rhea" id="RHEA:11600"/>
        <dbReference type="ChEBI" id="CHEBI:30616"/>
        <dbReference type="ChEBI" id="CHEBI:58069"/>
        <dbReference type="ChEBI" id="CHEBI:60377"/>
        <dbReference type="ChEBI" id="CHEBI:456216"/>
        <dbReference type="EC" id="2.7.4.25"/>
    </reaction>
</comment>
<dbReference type="InterPro" id="IPR027417">
    <property type="entry name" value="P-loop_NTPase"/>
</dbReference>
<dbReference type="GO" id="GO:0005524">
    <property type="term" value="F:ATP binding"/>
    <property type="evidence" value="ECO:0007669"/>
    <property type="project" value="UniProtKB-UniRule"/>
</dbReference>
<sequence>MISVAIDGPAGAGKSTVAKLLAKRLDFMYINTGAMYRVVTLKALENNIEPDDVQKLCELIDSMDMYFDGNDLIVNGVNTSDKIYSPLISQNVSRYAAISEVRQKLVKVQKYISEKFNVVMDGRDIGTVVLKNAPFKFFLIASPEERARRRYNELVKKNIEVDYDSLLKKIIERDYMDSHREIAPLKKADDAIEIDSTNLSIEQVVLIMEEYITKN</sequence>
<keyword evidence="3 8" id="KW-0547">Nucleotide-binding</keyword>
<evidence type="ECO:0000256" key="8">
    <source>
        <dbReference type="HAMAP-Rule" id="MF_00238"/>
    </source>
</evidence>
<dbReference type="SUPFAM" id="SSF52540">
    <property type="entry name" value="P-loop containing nucleoside triphosphate hydrolases"/>
    <property type="match status" value="1"/>
</dbReference>
<dbReference type="EMBL" id="LTBA01000001">
    <property type="protein sequence ID" value="KYH35745.1"/>
    <property type="molecule type" value="Genomic_DNA"/>
</dbReference>